<accession>A0A975CIV3</accession>
<dbReference type="RefSeq" id="WP_208008737.1">
    <property type="nucleotide sequence ID" value="NZ_CP071796.1"/>
</dbReference>
<feature type="region of interest" description="Disordered" evidence="1">
    <location>
        <begin position="49"/>
        <end position="92"/>
    </location>
</feature>
<reference evidence="2" key="1">
    <citation type="submission" date="2021-03" db="EMBL/GenBank/DDBJ databases">
        <title>Ottowia sp. 27C isolated from the cloaca of a Giant Asian pond turtle (Heosemys grandis).</title>
        <authorList>
            <person name="Spergser J."/>
            <person name="Busse H.-J."/>
        </authorList>
    </citation>
    <scope>NUCLEOTIDE SEQUENCE</scope>
    <source>
        <strain evidence="2">27C</strain>
    </source>
</reference>
<keyword evidence="3" id="KW-1185">Reference proteome</keyword>
<gene>
    <name evidence="2" type="ORF">J1M35_18365</name>
</gene>
<dbReference type="KEGG" id="otd:J1M35_18365"/>
<dbReference type="EMBL" id="CP071796">
    <property type="protein sequence ID" value="QTD44984.1"/>
    <property type="molecule type" value="Genomic_DNA"/>
</dbReference>
<protein>
    <submittedName>
        <fullName evidence="2">Elements of external origin</fullName>
    </submittedName>
</protein>
<proteinExistence type="predicted"/>
<evidence type="ECO:0000313" key="3">
    <source>
        <dbReference type="Proteomes" id="UP000663903"/>
    </source>
</evidence>
<evidence type="ECO:0000313" key="2">
    <source>
        <dbReference type="EMBL" id="QTD44984.1"/>
    </source>
</evidence>
<dbReference type="Proteomes" id="UP000663903">
    <property type="component" value="Chromosome"/>
</dbReference>
<name>A0A975CIV3_9BURK</name>
<sequence length="197" mass="20418">MGISIRAYARARGVSDTAVRKAIKVGRITALADGTIDPAQADAQWAGNTDPALQRKEATPSAVKVKPATAATSAAPPTATASAAPAASSSPVAGGVGVATGGASLLQARTANELLKAQTNKVRLARMKGELIERAQAIAHVFRLARNERDAWLNWPGRVSARMAADLNVDAHALHIALDAAVREHLAELGELRPSLD</sequence>
<feature type="compositionally biased region" description="Low complexity" evidence="1">
    <location>
        <begin position="61"/>
        <end position="92"/>
    </location>
</feature>
<organism evidence="2 3">
    <name type="scientific">Ottowia testudinis</name>
    <dbReference type="NCBI Taxonomy" id="2816950"/>
    <lineage>
        <taxon>Bacteria</taxon>
        <taxon>Pseudomonadati</taxon>
        <taxon>Pseudomonadota</taxon>
        <taxon>Betaproteobacteria</taxon>
        <taxon>Burkholderiales</taxon>
        <taxon>Comamonadaceae</taxon>
        <taxon>Ottowia</taxon>
    </lineage>
</organism>
<evidence type="ECO:0000256" key="1">
    <source>
        <dbReference type="SAM" id="MobiDB-lite"/>
    </source>
</evidence>
<dbReference type="AlphaFoldDB" id="A0A975CIV3"/>